<organism evidence="3 4">
    <name type="scientific">Acinetobacter bereziniae</name>
    <name type="common">Acinetobacter genomosp. 10</name>
    <dbReference type="NCBI Taxonomy" id="106648"/>
    <lineage>
        <taxon>Bacteria</taxon>
        <taxon>Pseudomonadati</taxon>
        <taxon>Pseudomonadota</taxon>
        <taxon>Gammaproteobacteria</taxon>
        <taxon>Moraxellales</taxon>
        <taxon>Moraxellaceae</taxon>
        <taxon>Acinetobacter</taxon>
    </lineage>
</organism>
<name>A0A833PIZ1_ACIBZ</name>
<feature type="signal peptide" evidence="2">
    <location>
        <begin position="1"/>
        <end position="24"/>
    </location>
</feature>
<feature type="region of interest" description="Disordered" evidence="1">
    <location>
        <begin position="67"/>
        <end position="141"/>
    </location>
</feature>
<evidence type="ECO:0000256" key="1">
    <source>
        <dbReference type="SAM" id="MobiDB-lite"/>
    </source>
</evidence>
<evidence type="ECO:0000256" key="2">
    <source>
        <dbReference type="SAM" id="SignalP"/>
    </source>
</evidence>
<keyword evidence="2" id="KW-0732">Signal</keyword>
<protein>
    <submittedName>
        <fullName evidence="3">Uncharacterized protein</fullName>
    </submittedName>
</protein>
<dbReference type="EMBL" id="WNDP01000021">
    <property type="protein sequence ID" value="KAF1026567.1"/>
    <property type="molecule type" value="Genomic_DNA"/>
</dbReference>
<evidence type="ECO:0000313" key="3">
    <source>
        <dbReference type="EMBL" id="KAF1026567.1"/>
    </source>
</evidence>
<feature type="compositionally biased region" description="Low complexity" evidence="1">
    <location>
        <begin position="104"/>
        <end position="118"/>
    </location>
</feature>
<reference evidence="4" key="1">
    <citation type="journal article" date="2020" name="MBio">
        <title>Horizontal gene transfer to a defensive symbiont with a reduced genome amongst a multipartite beetle microbiome.</title>
        <authorList>
            <person name="Waterworth S.C."/>
            <person name="Florez L.V."/>
            <person name="Rees E.R."/>
            <person name="Hertweck C."/>
            <person name="Kaltenpoth M."/>
            <person name="Kwan J.C."/>
        </authorList>
    </citation>
    <scope>NUCLEOTIDE SEQUENCE [LARGE SCALE GENOMIC DNA]</scope>
</reference>
<accession>A0A833PIZ1</accession>
<comment type="caution">
    <text evidence="3">The sequence shown here is derived from an EMBL/GenBank/DDBJ whole genome shotgun (WGS) entry which is preliminary data.</text>
</comment>
<evidence type="ECO:0000313" key="4">
    <source>
        <dbReference type="Proteomes" id="UP000490535"/>
    </source>
</evidence>
<sequence length="141" mass="14633">MKNTLSKMMTASVLSCMAIGFAHAADENTSKAEVKKQIQVCAKKKQGDWVTYANKGVTFNGTCEPNENGKLQFSFPAPPAGSNTTGAAAAPEPAMENRPAVEQAAPASADAPATNDASQAEQPAVEQPSQAVPSEDPIQAQ</sequence>
<gene>
    <name evidence="3" type="ORF">GAK29_01186</name>
</gene>
<feature type="chain" id="PRO_5032523596" evidence="2">
    <location>
        <begin position="25"/>
        <end position="141"/>
    </location>
</feature>
<dbReference type="AlphaFoldDB" id="A0A833PIZ1"/>
<dbReference type="Proteomes" id="UP000490535">
    <property type="component" value="Unassembled WGS sequence"/>
</dbReference>
<proteinExistence type="predicted"/>